<comment type="caution">
    <text evidence="4">The sequence shown here is derived from an EMBL/GenBank/DDBJ whole genome shotgun (WGS) entry which is preliminary data.</text>
</comment>
<dbReference type="AlphaFoldDB" id="A0A941J2A1"/>
<dbReference type="Proteomes" id="UP000680045">
    <property type="component" value="Unassembled WGS sequence"/>
</dbReference>
<dbReference type="Pfam" id="PF06280">
    <property type="entry name" value="fn3_5"/>
    <property type="match status" value="1"/>
</dbReference>
<proteinExistence type="inferred from homology"/>
<dbReference type="GO" id="GO:0004252">
    <property type="term" value="F:serine-type endopeptidase activity"/>
    <property type="evidence" value="ECO:0007669"/>
    <property type="project" value="InterPro"/>
</dbReference>
<evidence type="ECO:0000313" key="5">
    <source>
        <dbReference type="Proteomes" id="UP000680045"/>
    </source>
</evidence>
<feature type="domain" description="C5a peptidase/Subtilisin-like protease SBT2-like Fn3-like" evidence="3">
    <location>
        <begin position="23"/>
        <end position="84"/>
    </location>
</feature>
<comment type="similarity">
    <text evidence="1">Belongs to the peptidase S8 family.</text>
</comment>
<reference evidence="4" key="1">
    <citation type="submission" date="2021-04" db="EMBL/GenBank/DDBJ databases">
        <title>Whole genome sequencing of Enterococci isolates from hospitalized patients.</title>
        <authorList>
            <person name="Ogoti B.M."/>
            <person name="Onyambu F.G."/>
        </authorList>
    </citation>
    <scope>NUCLEOTIDE SEQUENCE</scope>
    <source>
        <strain evidence="4">242</strain>
    </source>
</reference>
<sequence length="102" mass="11419">MQLQSALSTPAVVTEAFSKEAKVAMKEVGNKFAFTLKVENFSNKAVKYDVKGNIQTDYAIQGQLGYSANVLEAQEIKNATIKINNKMQIRLPFLQKNRLHSK</sequence>
<evidence type="ECO:0000259" key="3">
    <source>
        <dbReference type="Pfam" id="PF06280"/>
    </source>
</evidence>
<accession>A0A941J2A1</accession>
<evidence type="ECO:0000313" key="4">
    <source>
        <dbReference type="EMBL" id="MBR8644373.1"/>
    </source>
</evidence>
<dbReference type="EMBL" id="JAGTPW010000007">
    <property type="protein sequence ID" value="MBR8644373.1"/>
    <property type="molecule type" value="Genomic_DNA"/>
</dbReference>
<name>A0A941J2A1_9BACI</name>
<evidence type="ECO:0000256" key="2">
    <source>
        <dbReference type="ARBA" id="ARBA00022729"/>
    </source>
</evidence>
<dbReference type="InterPro" id="IPR010435">
    <property type="entry name" value="C5a/SBT2-like_Fn3"/>
</dbReference>
<protein>
    <submittedName>
        <fullName evidence="4">Fn3-like domain-containing protein</fullName>
    </submittedName>
</protein>
<dbReference type="GO" id="GO:0016020">
    <property type="term" value="C:membrane"/>
    <property type="evidence" value="ECO:0007669"/>
    <property type="project" value="InterPro"/>
</dbReference>
<keyword evidence="2" id="KW-0732">Signal</keyword>
<gene>
    <name evidence="4" type="ORF">KEH51_06110</name>
</gene>
<dbReference type="Gene3D" id="2.60.40.1710">
    <property type="entry name" value="Subtilisin-like superfamily"/>
    <property type="match status" value="1"/>
</dbReference>
<organism evidence="4 5">
    <name type="scientific">Peribacillus frigoritolerans</name>
    <dbReference type="NCBI Taxonomy" id="450367"/>
    <lineage>
        <taxon>Bacteria</taxon>
        <taxon>Bacillati</taxon>
        <taxon>Bacillota</taxon>
        <taxon>Bacilli</taxon>
        <taxon>Bacillales</taxon>
        <taxon>Bacillaceae</taxon>
        <taxon>Peribacillus</taxon>
    </lineage>
</organism>
<evidence type="ECO:0000256" key="1">
    <source>
        <dbReference type="ARBA" id="ARBA00011073"/>
    </source>
</evidence>